<reference evidence="10" key="1">
    <citation type="journal article" date="2015" name="MBio">
        <title>Genome-Resolved Metagenomic Analysis Reveals Roles for Candidate Phyla and Other Microbial Community Members in Biogeochemical Transformations in Oil Reservoirs.</title>
        <authorList>
            <person name="Hu P."/>
            <person name="Tom L."/>
            <person name="Singh A."/>
            <person name="Thomas B.C."/>
            <person name="Baker B.J."/>
            <person name="Piceno Y.M."/>
            <person name="Andersen G.L."/>
            <person name="Banfield J.F."/>
        </authorList>
    </citation>
    <scope>NUCLEOTIDE SEQUENCE [LARGE SCALE GENOMIC DNA]</scope>
</reference>
<evidence type="ECO:0000256" key="5">
    <source>
        <dbReference type="ARBA" id="ARBA00022840"/>
    </source>
</evidence>
<dbReference type="Gene3D" id="3.40.50.300">
    <property type="entry name" value="P-loop containing nucleotide triphosphate hydrolases"/>
    <property type="match status" value="1"/>
</dbReference>
<keyword evidence="2" id="KW-0813">Transport</keyword>
<dbReference type="SUPFAM" id="SSF52540">
    <property type="entry name" value="P-loop containing nucleoside triphosphate hydrolases"/>
    <property type="match status" value="1"/>
</dbReference>
<dbReference type="InterPro" id="IPR050095">
    <property type="entry name" value="ECF_ABC_transporter_ATP-bd"/>
</dbReference>
<dbReference type="PROSITE" id="PS00211">
    <property type="entry name" value="ABC_TRANSPORTER_1"/>
    <property type="match status" value="1"/>
</dbReference>
<evidence type="ECO:0000313" key="10">
    <source>
        <dbReference type="Proteomes" id="UP000053911"/>
    </source>
</evidence>
<gene>
    <name evidence="9" type="ORF">XD54_1179</name>
</gene>
<evidence type="ECO:0000313" key="9">
    <source>
        <dbReference type="EMBL" id="KUK17498.1"/>
    </source>
</evidence>
<keyword evidence="7" id="KW-0472">Membrane</keyword>
<keyword evidence="6" id="KW-1278">Translocase</keyword>
<dbReference type="GO" id="GO:0005524">
    <property type="term" value="F:ATP binding"/>
    <property type="evidence" value="ECO:0007669"/>
    <property type="project" value="UniProtKB-KW"/>
</dbReference>
<keyword evidence="5 9" id="KW-0067">ATP-binding</keyword>
<keyword evidence="3" id="KW-1003">Cell membrane</keyword>
<evidence type="ECO:0000259" key="8">
    <source>
        <dbReference type="PROSITE" id="PS50893"/>
    </source>
</evidence>
<evidence type="ECO:0000256" key="4">
    <source>
        <dbReference type="ARBA" id="ARBA00022741"/>
    </source>
</evidence>
<dbReference type="PANTHER" id="PTHR43553">
    <property type="entry name" value="HEAVY METAL TRANSPORTER"/>
    <property type="match status" value="1"/>
</dbReference>
<dbReference type="InterPro" id="IPR027417">
    <property type="entry name" value="P-loop_NTPase"/>
</dbReference>
<dbReference type="GO" id="GO:0043190">
    <property type="term" value="C:ATP-binding cassette (ABC) transporter complex"/>
    <property type="evidence" value="ECO:0007669"/>
    <property type="project" value="TreeGrafter"/>
</dbReference>
<dbReference type="PANTHER" id="PTHR43553:SF27">
    <property type="entry name" value="ENERGY-COUPLING FACTOR TRANSPORTER ATP-BINDING PROTEIN ECFA2"/>
    <property type="match status" value="1"/>
</dbReference>
<dbReference type="GO" id="GO:0042626">
    <property type="term" value="F:ATPase-coupled transmembrane transporter activity"/>
    <property type="evidence" value="ECO:0007669"/>
    <property type="project" value="TreeGrafter"/>
</dbReference>
<comment type="caution">
    <text evidence="9">The sequence shown here is derived from an EMBL/GenBank/DDBJ whole genome shotgun (WGS) entry which is preliminary data.</text>
</comment>
<name>A0A117L1A7_9EURY</name>
<organism evidence="9 10">
    <name type="scientific">Thermococcus sibiricus</name>
    <dbReference type="NCBI Taxonomy" id="172049"/>
    <lineage>
        <taxon>Archaea</taxon>
        <taxon>Methanobacteriati</taxon>
        <taxon>Methanobacteriota</taxon>
        <taxon>Thermococci</taxon>
        <taxon>Thermococcales</taxon>
        <taxon>Thermococcaceae</taxon>
        <taxon>Thermococcus</taxon>
    </lineage>
</organism>
<evidence type="ECO:0000256" key="6">
    <source>
        <dbReference type="ARBA" id="ARBA00022967"/>
    </source>
</evidence>
<evidence type="ECO:0000256" key="2">
    <source>
        <dbReference type="ARBA" id="ARBA00022448"/>
    </source>
</evidence>
<dbReference type="InterPro" id="IPR003593">
    <property type="entry name" value="AAA+_ATPase"/>
</dbReference>
<evidence type="ECO:0000256" key="1">
    <source>
        <dbReference type="ARBA" id="ARBA00004202"/>
    </source>
</evidence>
<dbReference type="PROSITE" id="PS50893">
    <property type="entry name" value="ABC_TRANSPORTER_2"/>
    <property type="match status" value="1"/>
</dbReference>
<dbReference type="Proteomes" id="UP000053911">
    <property type="component" value="Unassembled WGS sequence"/>
</dbReference>
<keyword evidence="4" id="KW-0547">Nucleotide-binding</keyword>
<dbReference type="InterPro" id="IPR017871">
    <property type="entry name" value="ABC_transporter-like_CS"/>
</dbReference>
<dbReference type="AlphaFoldDB" id="A0A117L1A7"/>
<accession>A0A117L1A7</accession>
<dbReference type="GO" id="GO:0016887">
    <property type="term" value="F:ATP hydrolysis activity"/>
    <property type="evidence" value="ECO:0007669"/>
    <property type="project" value="InterPro"/>
</dbReference>
<dbReference type="PATRIC" id="fig|172049.5.peg.2157"/>
<dbReference type="InterPro" id="IPR003439">
    <property type="entry name" value="ABC_transporter-like_ATP-bd"/>
</dbReference>
<feature type="domain" description="ABC transporter" evidence="8">
    <location>
        <begin position="4"/>
        <end position="233"/>
    </location>
</feature>
<evidence type="ECO:0000256" key="3">
    <source>
        <dbReference type="ARBA" id="ARBA00022475"/>
    </source>
</evidence>
<evidence type="ECO:0000256" key="7">
    <source>
        <dbReference type="ARBA" id="ARBA00023136"/>
    </source>
</evidence>
<comment type="subcellular location">
    <subcellularLocation>
        <location evidence="1">Cell membrane</location>
        <topology evidence="1">Peripheral membrane protein</topology>
    </subcellularLocation>
</comment>
<dbReference type="Pfam" id="PF00005">
    <property type="entry name" value="ABC_tran"/>
    <property type="match status" value="1"/>
</dbReference>
<protein>
    <submittedName>
        <fullName evidence="9">ABC transporter, ATP-binding protein</fullName>
    </submittedName>
</protein>
<sequence>MSMLLLRNITYSANGRKILEKINMRFKEGMSYSILGPNGAGKSTIAYILMGVIKPSEGRIFMGDKDITELNITERARLGISLLWQEPARYDGITVEEYLTLGGKLNVDKEELKEVLEIVGLPYELYHSRFVDKSLSGGERKRVELASILLLKPKYAILDEPDSGLDITVTELIDRILDYLKRIGTTIILITHHEDIAKKTEFSYFVCSGKIVRKGFSDEVVEYYKRACGKCPLLEVMRYGHQDGSSKGI</sequence>
<dbReference type="SMART" id="SM00382">
    <property type="entry name" value="AAA"/>
    <property type="match status" value="1"/>
</dbReference>
<proteinExistence type="predicted"/>
<dbReference type="EMBL" id="LGFD01000021">
    <property type="protein sequence ID" value="KUK17498.1"/>
    <property type="molecule type" value="Genomic_DNA"/>
</dbReference>